<evidence type="ECO:0000256" key="5">
    <source>
        <dbReference type="ARBA" id="ARBA00022723"/>
    </source>
</evidence>
<keyword evidence="7" id="KW-0862">Zinc</keyword>
<dbReference type="OrthoDB" id="288178at2759"/>
<reference evidence="12" key="1">
    <citation type="submission" date="2021-02" db="EMBL/GenBank/DDBJ databases">
        <authorList>
            <person name="Dougan E. K."/>
            <person name="Rhodes N."/>
            <person name="Thang M."/>
            <person name="Chan C."/>
        </authorList>
    </citation>
    <scope>NUCLEOTIDE SEQUENCE</scope>
</reference>
<dbReference type="Gene3D" id="3.30.40.10">
    <property type="entry name" value="Zinc/RING finger domain, C3HC4 (zinc finger)"/>
    <property type="match status" value="1"/>
</dbReference>
<dbReference type="InterPro" id="IPR001841">
    <property type="entry name" value="Znf_RING"/>
</dbReference>
<dbReference type="GO" id="GO:0016020">
    <property type="term" value="C:membrane"/>
    <property type="evidence" value="ECO:0007669"/>
    <property type="project" value="UniProtKB-SubCell"/>
</dbReference>
<evidence type="ECO:0000256" key="7">
    <source>
        <dbReference type="ARBA" id="ARBA00022833"/>
    </source>
</evidence>
<dbReference type="PANTHER" id="PTHR46913:SF1">
    <property type="entry name" value="RING-H2 FINGER PROTEIN ATL16"/>
    <property type="match status" value="1"/>
</dbReference>
<keyword evidence="13" id="KW-1185">Reference proteome</keyword>
<evidence type="ECO:0000256" key="3">
    <source>
        <dbReference type="ARBA" id="ARBA00022679"/>
    </source>
</evidence>
<dbReference type="InterPro" id="IPR044600">
    <property type="entry name" value="ATL1/ATL16-like"/>
</dbReference>
<evidence type="ECO:0000256" key="4">
    <source>
        <dbReference type="ARBA" id="ARBA00022692"/>
    </source>
</evidence>
<comment type="pathway">
    <text evidence="2">Protein modification; protein ubiquitination.</text>
</comment>
<sequence>GLSKGSLVEQGALGLPSFALLPSDVQLDAQLTLESCMTALPYKCDSSVVCLDSAREGCCQQPLEHASCASKRQATAQLFRVPLAGRGGAAECSLMCETGFHQARFGLNGSVECRRDGSEQQDADIMTCVTGGCLVFMAVVITLLRGWQGLKGHVSARAQILWLERHCPGRLVCDTLEAVNAECAICLTAFLPDEYVRIIPCPAAKERGHTFHSDCIDRWLSTNPRCPLCNSNCSALMQGPASCDDASSEDRASSAEDMSS</sequence>
<dbReference type="EMBL" id="CAJNNV010010716">
    <property type="protein sequence ID" value="CAE8598967.1"/>
    <property type="molecule type" value="Genomic_DNA"/>
</dbReference>
<dbReference type="GO" id="GO:0016567">
    <property type="term" value="P:protein ubiquitination"/>
    <property type="evidence" value="ECO:0007669"/>
    <property type="project" value="InterPro"/>
</dbReference>
<dbReference type="GO" id="GO:0008270">
    <property type="term" value="F:zinc ion binding"/>
    <property type="evidence" value="ECO:0007669"/>
    <property type="project" value="UniProtKB-KW"/>
</dbReference>
<evidence type="ECO:0000256" key="1">
    <source>
        <dbReference type="ARBA" id="ARBA00004167"/>
    </source>
</evidence>
<comment type="caution">
    <text evidence="12">The sequence shown here is derived from an EMBL/GenBank/DDBJ whole genome shotgun (WGS) entry which is preliminary data.</text>
</comment>
<evidence type="ECO:0000256" key="6">
    <source>
        <dbReference type="ARBA" id="ARBA00022771"/>
    </source>
</evidence>
<dbReference type="Pfam" id="PF13639">
    <property type="entry name" value="zf-RING_2"/>
    <property type="match status" value="1"/>
</dbReference>
<dbReference type="GO" id="GO:0016740">
    <property type="term" value="F:transferase activity"/>
    <property type="evidence" value="ECO:0007669"/>
    <property type="project" value="UniProtKB-KW"/>
</dbReference>
<evidence type="ECO:0000256" key="10">
    <source>
        <dbReference type="PROSITE-ProRule" id="PRU00175"/>
    </source>
</evidence>
<evidence type="ECO:0000313" key="13">
    <source>
        <dbReference type="Proteomes" id="UP000654075"/>
    </source>
</evidence>
<dbReference type="SUPFAM" id="SSF57850">
    <property type="entry name" value="RING/U-box"/>
    <property type="match status" value="1"/>
</dbReference>
<keyword evidence="3" id="KW-0808">Transferase</keyword>
<feature type="non-terminal residue" evidence="12">
    <location>
        <position position="1"/>
    </location>
</feature>
<dbReference type="PROSITE" id="PS50089">
    <property type="entry name" value="ZF_RING_2"/>
    <property type="match status" value="1"/>
</dbReference>
<proteinExistence type="predicted"/>
<accession>A0A813EEH8</accession>
<evidence type="ECO:0000256" key="8">
    <source>
        <dbReference type="ARBA" id="ARBA00022989"/>
    </source>
</evidence>
<gene>
    <name evidence="12" type="ORF">PGLA1383_LOCUS17353</name>
</gene>
<dbReference type="PANTHER" id="PTHR46913">
    <property type="entry name" value="RING-H2 FINGER PROTEIN ATL16"/>
    <property type="match status" value="1"/>
</dbReference>
<organism evidence="12 13">
    <name type="scientific">Polarella glacialis</name>
    <name type="common">Dinoflagellate</name>
    <dbReference type="NCBI Taxonomy" id="89957"/>
    <lineage>
        <taxon>Eukaryota</taxon>
        <taxon>Sar</taxon>
        <taxon>Alveolata</taxon>
        <taxon>Dinophyceae</taxon>
        <taxon>Suessiales</taxon>
        <taxon>Suessiaceae</taxon>
        <taxon>Polarella</taxon>
    </lineage>
</organism>
<dbReference type="SMART" id="SM00184">
    <property type="entry name" value="RING"/>
    <property type="match status" value="1"/>
</dbReference>
<name>A0A813EEH8_POLGL</name>
<evidence type="ECO:0000259" key="11">
    <source>
        <dbReference type="PROSITE" id="PS50089"/>
    </source>
</evidence>
<evidence type="ECO:0000256" key="2">
    <source>
        <dbReference type="ARBA" id="ARBA00004906"/>
    </source>
</evidence>
<keyword evidence="8" id="KW-1133">Transmembrane helix</keyword>
<dbReference type="AlphaFoldDB" id="A0A813EEH8"/>
<comment type="subcellular location">
    <subcellularLocation>
        <location evidence="1">Membrane</location>
        <topology evidence="1">Single-pass membrane protein</topology>
    </subcellularLocation>
</comment>
<keyword evidence="9" id="KW-0472">Membrane</keyword>
<keyword evidence="4" id="KW-0812">Transmembrane</keyword>
<evidence type="ECO:0000313" key="12">
    <source>
        <dbReference type="EMBL" id="CAE8598967.1"/>
    </source>
</evidence>
<dbReference type="InterPro" id="IPR013083">
    <property type="entry name" value="Znf_RING/FYVE/PHD"/>
</dbReference>
<evidence type="ECO:0000256" key="9">
    <source>
        <dbReference type="ARBA" id="ARBA00023136"/>
    </source>
</evidence>
<protein>
    <recommendedName>
        <fullName evidence="11">RING-type domain-containing protein</fullName>
    </recommendedName>
</protein>
<dbReference type="Proteomes" id="UP000654075">
    <property type="component" value="Unassembled WGS sequence"/>
</dbReference>
<keyword evidence="6 10" id="KW-0863">Zinc-finger</keyword>
<feature type="domain" description="RING-type" evidence="11">
    <location>
        <begin position="183"/>
        <end position="230"/>
    </location>
</feature>
<keyword evidence="5" id="KW-0479">Metal-binding</keyword>